<organism evidence="1 2">
    <name type="scientific">Cryobacterium arcticum</name>
    <dbReference type="NCBI Taxonomy" id="670052"/>
    <lineage>
        <taxon>Bacteria</taxon>
        <taxon>Bacillati</taxon>
        <taxon>Actinomycetota</taxon>
        <taxon>Actinomycetes</taxon>
        <taxon>Micrococcales</taxon>
        <taxon>Microbacteriaceae</taxon>
        <taxon>Cryobacterium</taxon>
    </lineage>
</organism>
<dbReference type="KEGG" id="cart:PA27867_1899"/>
<dbReference type="OrthoDB" id="4464342at2"/>
<dbReference type="InterPro" id="IPR046288">
    <property type="entry name" value="DUF6325"/>
</dbReference>
<sequence length="140" mass="15042">MEEYTYGPVELLLISFDGDRPGPALRQALLDLIEERTITLLDLIFVNRTADGEVLIVEMEDLPEKAQLPDLDLGELGLAGIDDVEELATQLEPGTSAAVLVVELTWARHFASVLAASGGAVLHQERIPAAAVNAVLEAAR</sequence>
<dbReference type="AlphaFoldDB" id="A0A1B1BJU5"/>
<proteinExistence type="predicted"/>
<dbReference type="EMBL" id="CP016282">
    <property type="protein sequence ID" value="ANP72852.1"/>
    <property type="molecule type" value="Genomic_DNA"/>
</dbReference>
<name>A0A1B1BJU5_9MICO</name>
<protein>
    <recommendedName>
        <fullName evidence="3">DUF1269 domain-containing family protein</fullName>
    </recommendedName>
</protein>
<dbReference type="Pfam" id="PF19850">
    <property type="entry name" value="DUF6325"/>
    <property type="match status" value="1"/>
</dbReference>
<reference evidence="1 2" key="1">
    <citation type="submission" date="2016-06" db="EMBL/GenBank/DDBJ databases">
        <title>Genome sequencing of Cryobacterium arcticum PAMC 27867.</title>
        <authorList>
            <person name="Lee J."/>
            <person name="Kim O.-S."/>
        </authorList>
    </citation>
    <scope>NUCLEOTIDE SEQUENCE [LARGE SCALE GENOMIC DNA]</scope>
    <source>
        <strain evidence="1 2">PAMC 27867</strain>
    </source>
</reference>
<accession>A0A1B1BJU5</accession>
<dbReference type="STRING" id="670052.PA27867_1899"/>
<gene>
    <name evidence="1" type="ORF">PA27867_1899</name>
</gene>
<evidence type="ECO:0000313" key="2">
    <source>
        <dbReference type="Proteomes" id="UP000092582"/>
    </source>
</evidence>
<evidence type="ECO:0008006" key="3">
    <source>
        <dbReference type="Google" id="ProtNLM"/>
    </source>
</evidence>
<dbReference type="RefSeq" id="WP_066595748.1">
    <property type="nucleotide sequence ID" value="NZ_CP016282.1"/>
</dbReference>
<keyword evidence="2" id="KW-1185">Reference proteome</keyword>
<evidence type="ECO:0000313" key="1">
    <source>
        <dbReference type="EMBL" id="ANP72852.1"/>
    </source>
</evidence>
<dbReference type="Proteomes" id="UP000092582">
    <property type="component" value="Chromosome 1"/>
</dbReference>